<gene>
    <name evidence="2" type="primary">Nfu_g_1_025782</name>
</gene>
<dbReference type="EMBL" id="HADZ01006697">
    <property type="protein sequence ID" value="SBP70638.1"/>
    <property type="molecule type" value="Transcribed_RNA"/>
</dbReference>
<reference evidence="2" key="2">
    <citation type="submission" date="2016-06" db="EMBL/GenBank/DDBJ databases">
        <title>The genome of a short-lived fish provides insights into sex chromosome evolution and the genetic control of aging.</title>
        <authorList>
            <person name="Reichwald K."/>
            <person name="Felder M."/>
            <person name="Petzold A."/>
            <person name="Koch P."/>
            <person name="Groth M."/>
            <person name="Platzer M."/>
        </authorList>
    </citation>
    <scope>NUCLEOTIDE SEQUENCE</scope>
    <source>
        <tissue evidence="2">Brain</tissue>
    </source>
</reference>
<proteinExistence type="predicted"/>
<evidence type="ECO:0000313" key="2">
    <source>
        <dbReference type="EMBL" id="SBP70638.1"/>
    </source>
</evidence>
<reference evidence="2" key="1">
    <citation type="submission" date="2016-05" db="EMBL/GenBank/DDBJ databases">
        <authorList>
            <person name="Lavstsen T."/>
            <person name="Jespersen J.S."/>
        </authorList>
    </citation>
    <scope>NUCLEOTIDE SEQUENCE</scope>
    <source>
        <tissue evidence="2">Brain</tissue>
    </source>
</reference>
<feature type="region of interest" description="Disordered" evidence="1">
    <location>
        <begin position="30"/>
        <end position="72"/>
    </location>
</feature>
<sequence length="72" mass="8082">RNLSAALPVAMCGWRWWTMCGGGFRRQKSRHGERKNEFNYRTGTAGTNTTVTTNNNDLTKDRSKTCGINTQG</sequence>
<evidence type="ECO:0000256" key="1">
    <source>
        <dbReference type="SAM" id="MobiDB-lite"/>
    </source>
</evidence>
<organism evidence="2">
    <name type="scientific">Nothobranchius kadleci</name>
    <name type="common">African annual killifish</name>
    <dbReference type="NCBI Taxonomy" id="1051664"/>
    <lineage>
        <taxon>Eukaryota</taxon>
        <taxon>Metazoa</taxon>
        <taxon>Chordata</taxon>
        <taxon>Craniata</taxon>
        <taxon>Vertebrata</taxon>
        <taxon>Euteleostomi</taxon>
        <taxon>Actinopterygii</taxon>
        <taxon>Neopterygii</taxon>
        <taxon>Teleostei</taxon>
        <taxon>Neoteleostei</taxon>
        <taxon>Acanthomorphata</taxon>
        <taxon>Ovalentaria</taxon>
        <taxon>Atherinomorphae</taxon>
        <taxon>Cyprinodontiformes</taxon>
        <taxon>Nothobranchiidae</taxon>
        <taxon>Nothobranchius</taxon>
    </lineage>
</organism>
<protein>
    <submittedName>
        <fullName evidence="2">Uncharacterized protein</fullName>
    </submittedName>
</protein>
<dbReference type="AlphaFoldDB" id="A0A1A8BV02"/>
<feature type="compositionally biased region" description="Low complexity" evidence="1">
    <location>
        <begin position="42"/>
        <end position="56"/>
    </location>
</feature>
<accession>A0A1A8BV02</accession>
<name>A0A1A8BV02_NOTKA</name>
<feature type="non-terminal residue" evidence="2">
    <location>
        <position position="1"/>
    </location>
</feature>